<dbReference type="GeneID" id="81361036"/>
<dbReference type="InterPro" id="IPR002035">
    <property type="entry name" value="VWF_A"/>
</dbReference>
<dbReference type="PANTHER" id="PTHR45737:SF6">
    <property type="entry name" value="VON WILLEBRAND FACTOR A DOMAIN-CONTAINING PROTEIN 5A"/>
    <property type="match status" value="1"/>
</dbReference>
<evidence type="ECO:0000259" key="2">
    <source>
        <dbReference type="PROSITE" id="PS50234"/>
    </source>
</evidence>
<feature type="domain" description="VIT" evidence="3">
    <location>
        <begin position="7"/>
        <end position="139"/>
    </location>
</feature>
<dbReference type="EMBL" id="JAPQKI010000009">
    <property type="protein sequence ID" value="KAJ5090882.1"/>
    <property type="molecule type" value="Genomic_DNA"/>
</dbReference>
<comment type="caution">
    <text evidence="4">The sequence shown here is derived from an EMBL/GenBank/DDBJ whole genome shotgun (WGS) entry which is preliminary data.</text>
</comment>
<dbReference type="PROSITE" id="PS50234">
    <property type="entry name" value="VWFA"/>
    <property type="match status" value="1"/>
</dbReference>
<reference evidence="4" key="2">
    <citation type="journal article" date="2023" name="IMA Fungus">
        <title>Comparative genomic study of the Penicillium genus elucidates a diverse pangenome and 15 lateral gene transfer events.</title>
        <authorList>
            <person name="Petersen C."/>
            <person name="Sorensen T."/>
            <person name="Nielsen M.R."/>
            <person name="Sondergaard T.E."/>
            <person name="Sorensen J.L."/>
            <person name="Fitzpatrick D.A."/>
            <person name="Frisvad J.C."/>
            <person name="Nielsen K.L."/>
        </authorList>
    </citation>
    <scope>NUCLEOTIDE SEQUENCE</scope>
    <source>
        <strain evidence="4">IBT 30761</strain>
    </source>
</reference>
<reference evidence="4" key="1">
    <citation type="submission" date="2022-11" db="EMBL/GenBank/DDBJ databases">
        <authorList>
            <person name="Petersen C."/>
        </authorList>
    </citation>
    <scope>NUCLEOTIDE SEQUENCE</scope>
    <source>
        <strain evidence="4">IBT 30761</strain>
    </source>
</reference>
<evidence type="ECO:0000313" key="5">
    <source>
        <dbReference type="Proteomes" id="UP001149074"/>
    </source>
</evidence>
<feature type="domain" description="VWFA" evidence="2">
    <location>
        <begin position="288"/>
        <end position="464"/>
    </location>
</feature>
<feature type="compositionally biased region" description="Acidic residues" evidence="1">
    <location>
        <begin position="680"/>
        <end position="692"/>
    </location>
</feature>
<keyword evidence="5" id="KW-1185">Reference proteome</keyword>
<dbReference type="Pfam" id="PF13768">
    <property type="entry name" value="VWA_3"/>
    <property type="match status" value="1"/>
</dbReference>
<dbReference type="InterPro" id="IPR013694">
    <property type="entry name" value="VIT"/>
</dbReference>
<evidence type="ECO:0000256" key="1">
    <source>
        <dbReference type="SAM" id="MobiDB-lite"/>
    </source>
</evidence>
<dbReference type="Pfam" id="PF08487">
    <property type="entry name" value="VIT"/>
    <property type="match status" value="1"/>
</dbReference>
<dbReference type="SMART" id="SM00327">
    <property type="entry name" value="VWA"/>
    <property type="match status" value="1"/>
</dbReference>
<dbReference type="SUPFAM" id="SSF53300">
    <property type="entry name" value="vWA-like"/>
    <property type="match status" value="1"/>
</dbReference>
<dbReference type="OrthoDB" id="1729737at2759"/>
<evidence type="ECO:0000313" key="4">
    <source>
        <dbReference type="EMBL" id="KAJ5090882.1"/>
    </source>
</evidence>
<dbReference type="PANTHER" id="PTHR45737">
    <property type="entry name" value="VON WILLEBRAND FACTOR A DOMAIN-CONTAINING PROTEIN 5A"/>
    <property type="match status" value="1"/>
</dbReference>
<accession>A0A9W9EZP5</accession>
<feature type="region of interest" description="Disordered" evidence="1">
    <location>
        <begin position="678"/>
        <end position="748"/>
    </location>
</feature>
<dbReference type="Proteomes" id="UP001149074">
    <property type="component" value="Unassembled WGS sequence"/>
</dbReference>
<dbReference type="PROSITE" id="PS51468">
    <property type="entry name" value="VIT"/>
    <property type="match status" value="1"/>
</dbReference>
<sequence length="953" mass="105468">MTSHGCFYYPPGVNRYGKTYLPQVGLNVHAAVLSSSSRTVFTQTYVNPSSKDPISEVQYSFPLYESSSIVGFTCHVGEEVIKGIVKPRKKADEVYQEAKAKGETAAIFDQSLDAADVFQTRVGNLPAGGKVVIEITLVAELKQDAQTNGPRYTIPVSIAPRYGAMQDNPLFPIDSSTSKEGQLSETSIKVDVVMEKESHICNVRSPSHPIEVELGRASFMSESTFEPCFASINLRKNVVMQEDFVLTINATKQDLPCAFLETHPTIENQRALMVSLIPKFGLPPDASEIIFVIDRSGSMEDKIPTLRSALEVFLKSLPIGIHFNIVSFGSGHDSLWPHSKPCDKENLAQALQLIRRVQADYGGTEILSALKSAVDMRYKDKMPEILLLTDGQAWNQEEMFAFVKKANEEVSARFFSLGIGDSASHSLIEGISRAGMGFSQSVLNYEELDKKVIRMLKGALMSRLYNTTLDMKLPQGAESGDFIEIEAPKLSDDREGTTAENTHPVSLFNENYEESEGVGKVDQPLPKLSVPSIIQVPTDLPPLFPFIRSTVYVLLSPDAPSIPERITLRAESKNGPLELDIPVQDAGKRETIHQLAAKKAMSELEEFRGWISVAKDTQGELLSTKWESRMGEIVQAECERLGVKFQIAGKHCSFVAVRDNKGMESFVRRVRASRFYYNSDSEEDEEESEEGDFVSRPRAHRGGGQFFEEEAGISEDESSAGFDSDDNGSGANNFLKADSTDSSNEDMTFDAGDQAASSMQSLYKHQMYHSGPSAPPVRAKRRKVKRKMAMASSQTVMAPAPACPSAPIQLMSASFNLDTSLPEEFGAMDEPPMPTSPLQKLVYLQQFEGYWKWSDDLLQTIGLDAASTKQKAEAEYKALANDDSDVWSHASWEEIFATCLVVRYLETQLADSEDVWELLKEKADAWTANSVGSVDEKYQPVLKELIGKLQLLF</sequence>
<gene>
    <name evidence="4" type="ORF">N7532_009566</name>
</gene>
<dbReference type="InterPro" id="IPR036465">
    <property type="entry name" value="vWFA_dom_sf"/>
</dbReference>
<dbReference type="Gene3D" id="3.40.50.410">
    <property type="entry name" value="von Willebrand factor, type A domain"/>
    <property type="match status" value="1"/>
</dbReference>
<proteinExistence type="predicted"/>
<organism evidence="4 5">
    <name type="scientific">Penicillium argentinense</name>
    <dbReference type="NCBI Taxonomy" id="1131581"/>
    <lineage>
        <taxon>Eukaryota</taxon>
        <taxon>Fungi</taxon>
        <taxon>Dikarya</taxon>
        <taxon>Ascomycota</taxon>
        <taxon>Pezizomycotina</taxon>
        <taxon>Eurotiomycetes</taxon>
        <taxon>Eurotiomycetidae</taxon>
        <taxon>Eurotiales</taxon>
        <taxon>Aspergillaceae</taxon>
        <taxon>Penicillium</taxon>
    </lineage>
</organism>
<feature type="compositionally biased region" description="Acidic residues" evidence="1">
    <location>
        <begin position="707"/>
        <end position="726"/>
    </location>
</feature>
<dbReference type="SMART" id="SM00609">
    <property type="entry name" value="VIT"/>
    <property type="match status" value="1"/>
</dbReference>
<name>A0A9W9EZP5_9EURO</name>
<dbReference type="RefSeq" id="XP_056472863.1">
    <property type="nucleotide sequence ID" value="XM_056622057.1"/>
</dbReference>
<evidence type="ECO:0000259" key="3">
    <source>
        <dbReference type="PROSITE" id="PS51468"/>
    </source>
</evidence>
<protein>
    <submittedName>
        <fullName evidence="4">von Willebrand factor type A</fullName>
    </submittedName>
</protein>
<dbReference type="AlphaFoldDB" id="A0A9W9EZP5"/>